<dbReference type="EMBL" id="RXNR01000013">
    <property type="protein sequence ID" value="RTQ94120.1"/>
    <property type="molecule type" value="Genomic_DNA"/>
</dbReference>
<organism evidence="1 2">
    <name type="scientific">Lysinibacillus telephonicus</name>
    <dbReference type="NCBI Taxonomy" id="1714840"/>
    <lineage>
        <taxon>Bacteria</taxon>
        <taxon>Bacillati</taxon>
        <taxon>Bacillota</taxon>
        <taxon>Bacilli</taxon>
        <taxon>Bacillales</taxon>
        <taxon>Bacillaceae</taxon>
        <taxon>Lysinibacillus</taxon>
    </lineage>
</organism>
<name>A0A431UUE7_9BACI</name>
<evidence type="ECO:0000313" key="2">
    <source>
        <dbReference type="Proteomes" id="UP000276349"/>
    </source>
</evidence>
<dbReference type="AlphaFoldDB" id="A0A431UUE7"/>
<protein>
    <submittedName>
        <fullName evidence="1">Uncharacterized protein</fullName>
    </submittedName>
</protein>
<gene>
    <name evidence="1" type="ORF">EKG35_06260</name>
</gene>
<comment type="caution">
    <text evidence="1">The sequence shown here is derived from an EMBL/GenBank/DDBJ whole genome shotgun (WGS) entry which is preliminary data.</text>
</comment>
<sequence length="88" mass="9960">MTILNPRYAFLEADYANPNLNQALWNLEDSSEIENESGLIANAHTNTMSKIIPPNVYLKISPLLPFLNSLPVDIYCIAILLLGEFFYK</sequence>
<reference evidence="1 2" key="1">
    <citation type="submission" date="2018-12" db="EMBL/GenBank/DDBJ databases">
        <authorList>
            <person name="Yu L."/>
        </authorList>
    </citation>
    <scope>NUCLEOTIDE SEQUENCE [LARGE SCALE GENOMIC DNA]</scope>
    <source>
        <strain evidence="1 2">S5H2222</strain>
    </source>
</reference>
<proteinExistence type="predicted"/>
<evidence type="ECO:0000313" key="1">
    <source>
        <dbReference type="EMBL" id="RTQ94120.1"/>
    </source>
</evidence>
<dbReference type="OrthoDB" id="2736743at2"/>
<dbReference type="Proteomes" id="UP000276349">
    <property type="component" value="Unassembled WGS sequence"/>
</dbReference>
<dbReference type="RefSeq" id="WP_126293589.1">
    <property type="nucleotide sequence ID" value="NZ_CP155468.1"/>
</dbReference>
<accession>A0A431UUE7</accession>
<keyword evidence="2" id="KW-1185">Reference proteome</keyword>